<dbReference type="PROSITE" id="PS00131">
    <property type="entry name" value="CARBOXYPEPT_SER_SER"/>
    <property type="match status" value="1"/>
</dbReference>
<dbReference type="Pfam" id="PF00450">
    <property type="entry name" value="Peptidase_S10"/>
    <property type="match status" value="2"/>
</dbReference>
<sequence length="412" mass="45519">MRFCSAFCVFWTLVSIASARDKFTRDGFSTVKSYADTVVRYKQVAPRICEQDPTIKSFSGYVDISPEEHIFFRILVNEGLFQENGPCSIDTHGNVVANPYPWSNSGNMVYIDQLAGVGFSYSTPRDEHPYSVTESTVQAAPCFWRTLLGSKRAFPQYSQNGFHLATESYGGHFGPIFSMYIAEQNVIQFQAHYNFTVSPGNTYDFTPFNESVASIIDRYEFDIREQQPHQFPPKDYLQYLGSPTLQDAIGVSTNYGSSQSVIDPFDATGDDARGLDILDIMATLLEMGDSITMYAGDADYSCNWIGGEAVAHEVGRRVSLSGLFTASYMNISTADDVVHGQVKQSGILSFSRVYDSEHEVPAYQPLAALAMFERAILGRDIATGGVKVGRCFKTSGETISSYHQGNISLGGL</sequence>
<dbReference type="SUPFAM" id="SSF53474">
    <property type="entry name" value="alpha/beta-Hydrolases"/>
    <property type="match status" value="1"/>
</dbReference>
<dbReference type="PANTHER" id="PTHR11802:SF64">
    <property type="entry name" value="CARBOXYPEPTIDASE"/>
    <property type="match status" value="1"/>
</dbReference>
<dbReference type="InterPro" id="IPR001563">
    <property type="entry name" value="Peptidase_S10"/>
</dbReference>
<evidence type="ECO:0000256" key="3">
    <source>
        <dbReference type="ARBA" id="ARBA00022670"/>
    </source>
</evidence>
<keyword evidence="5" id="KW-0325">Glycoprotein</keyword>
<evidence type="ECO:0000313" key="7">
    <source>
        <dbReference type="EMBL" id="CZR64800.1"/>
    </source>
</evidence>
<keyword evidence="3 6" id="KW-0645">Protease</keyword>
<reference evidence="7 8" key="1">
    <citation type="submission" date="2016-03" db="EMBL/GenBank/DDBJ databases">
        <authorList>
            <person name="Ploux O."/>
        </authorList>
    </citation>
    <scope>NUCLEOTIDE SEQUENCE [LARGE SCALE GENOMIC DNA]</scope>
    <source>
        <strain evidence="7 8">UAMH 11012</strain>
    </source>
</reference>
<proteinExistence type="inferred from homology"/>
<dbReference type="PANTHER" id="PTHR11802">
    <property type="entry name" value="SERINE PROTEASE FAMILY S10 SERINE CARBOXYPEPTIDASE"/>
    <property type="match status" value="1"/>
</dbReference>
<keyword evidence="6" id="KW-0732">Signal</keyword>
<evidence type="ECO:0000256" key="1">
    <source>
        <dbReference type="ARBA" id="ARBA00009431"/>
    </source>
</evidence>
<dbReference type="EMBL" id="FJOG01000028">
    <property type="protein sequence ID" value="CZR64800.1"/>
    <property type="molecule type" value="Genomic_DNA"/>
</dbReference>
<evidence type="ECO:0000256" key="2">
    <source>
        <dbReference type="ARBA" id="ARBA00022645"/>
    </source>
</evidence>
<dbReference type="PRINTS" id="PR00724">
    <property type="entry name" value="CRBOXYPTASEC"/>
</dbReference>
<gene>
    <name evidence="7" type="ORF">PAC_14699</name>
</gene>
<dbReference type="OrthoDB" id="443318at2759"/>
<dbReference type="Proteomes" id="UP000184330">
    <property type="component" value="Unassembled WGS sequence"/>
</dbReference>
<dbReference type="InterPro" id="IPR029058">
    <property type="entry name" value="AB_hydrolase_fold"/>
</dbReference>
<accession>A0A1L7XID9</accession>
<feature type="chain" id="PRO_5011817391" description="Carboxypeptidase" evidence="6">
    <location>
        <begin position="20"/>
        <end position="412"/>
    </location>
</feature>
<dbReference type="GO" id="GO:0004185">
    <property type="term" value="F:serine-type carboxypeptidase activity"/>
    <property type="evidence" value="ECO:0007669"/>
    <property type="project" value="UniProtKB-UniRule"/>
</dbReference>
<dbReference type="GO" id="GO:0006508">
    <property type="term" value="P:proteolysis"/>
    <property type="evidence" value="ECO:0007669"/>
    <property type="project" value="UniProtKB-KW"/>
</dbReference>
<dbReference type="Gene3D" id="3.40.50.1820">
    <property type="entry name" value="alpha/beta hydrolase"/>
    <property type="match status" value="2"/>
</dbReference>
<keyword evidence="4 6" id="KW-0378">Hydrolase</keyword>
<dbReference type="InterPro" id="IPR018202">
    <property type="entry name" value="Ser_caboxypep_ser_AS"/>
</dbReference>
<dbReference type="GO" id="GO:0000324">
    <property type="term" value="C:fungal-type vacuole"/>
    <property type="evidence" value="ECO:0007669"/>
    <property type="project" value="TreeGrafter"/>
</dbReference>
<organism evidence="7 8">
    <name type="scientific">Phialocephala subalpina</name>
    <dbReference type="NCBI Taxonomy" id="576137"/>
    <lineage>
        <taxon>Eukaryota</taxon>
        <taxon>Fungi</taxon>
        <taxon>Dikarya</taxon>
        <taxon>Ascomycota</taxon>
        <taxon>Pezizomycotina</taxon>
        <taxon>Leotiomycetes</taxon>
        <taxon>Helotiales</taxon>
        <taxon>Mollisiaceae</taxon>
        <taxon>Phialocephala</taxon>
        <taxon>Phialocephala fortinii species complex</taxon>
    </lineage>
</organism>
<comment type="similarity">
    <text evidence="1 6">Belongs to the peptidase S10 family.</text>
</comment>
<evidence type="ECO:0000256" key="6">
    <source>
        <dbReference type="RuleBase" id="RU361156"/>
    </source>
</evidence>
<name>A0A1L7XID9_9HELO</name>
<keyword evidence="8" id="KW-1185">Reference proteome</keyword>
<feature type="signal peptide" evidence="6">
    <location>
        <begin position="1"/>
        <end position="19"/>
    </location>
</feature>
<keyword evidence="2 6" id="KW-0121">Carboxypeptidase</keyword>
<dbReference type="EC" id="3.4.16.-" evidence="6"/>
<dbReference type="AlphaFoldDB" id="A0A1L7XID9"/>
<evidence type="ECO:0000256" key="5">
    <source>
        <dbReference type="ARBA" id="ARBA00023180"/>
    </source>
</evidence>
<evidence type="ECO:0000313" key="8">
    <source>
        <dbReference type="Proteomes" id="UP000184330"/>
    </source>
</evidence>
<dbReference type="STRING" id="576137.A0A1L7XID9"/>
<protein>
    <recommendedName>
        <fullName evidence="6">Carboxypeptidase</fullName>
        <ecNumber evidence="6">3.4.16.-</ecNumber>
    </recommendedName>
</protein>
<evidence type="ECO:0000256" key="4">
    <source>
        <dbReference type="ARBA" id="ARBA00022801"/>
    </source>
</evidence>